<dbReference type="InterPro" id="IPR001915">
    <property type="entry name" value="Peptidase_M48"/>
</dbReference>
<evidence type="ECO:0000256" key="6">
    <source>
        <dbReference type="RuleBase" id="RU003983"/>
    </source>
</evidence>
<proteinExistence type="inferred from homology"/>
<dbReference type="EMBL" id="CP028475">
    <property type="protein sequence ID" value="AVW93210.1"/>
    <property type="molecule type" value="Genomic_DNA"/>
</dbReference>
<dbReference type="RefSeq" id="WP_107722469.1">
    <property type="nucleotide sequence ID" value="NZ_CP028475.1"/>
</dbReference>
<gene>
    <name evidence="8" type="ORF">DA792_20750</name>
</gene>
<dbReference type="GO" id="GO:0006508">
    <property type="term" value="P:proteolysis"/>
    <property type="evidence" value="ECO:0007669"/>
    <property type="project" value="UniProtKB-KW"/>
</dbReference>
<evidence type="ECO:0000256" key="4">
    <source>
        <dbReference type="ARBA" id="ARBA00022833"/>
    </source>
</evidence>
<sequence length="393" mass="44081">MSEIPPFLYYHNALADFLQREEADIWAWFASDKLTEQAFDENRLMLLKNAVRLDAGSHDTLFAAAAEVKEALDIDVPLSLYQGTGQHRNAALVYTPDEVNIMFEGETLDILSDAELRCLLGHEMAHYLHKTREDGRYFTADRMLGWMCGENGAHPAHLQSLWLSQIYQEIFADRVGFMVCGDRDAAISLLIKVGSGLKKFSVETYLRQAAEALDLNKKDGSSGVSHPETYVRAIALADWARDKEAADVRLPELVEGEVRLERLDLLAQRKLTDLTRAMIQQFLAADWVESEEVEAHARAFFPDLDITLRPPEDMALTALSETSDDVRDYLASVLLDFAAADPDLEDEPLLKAMEFARQHGLEDAITPRITQDLGVPPKKLAALQKAIKEVAHD</sequence>
<comment type="cofactor">
    <cofactor evidence="6">
        <name>Zn(2+)</name>
        <dbReference type="ChEBI" id="CHEBI:29105"/>
    </cofactor>
    <text evidence="6">Binds 1 zinc ion per subunit.</text>
</comment>
<keyword evidence="5 6" id="KW-0482">Metalloprotease</keyword>
<name>A0A2R4M7L9_9RHOB</name>
<evidence type="ECO:0000256" key="1">
    <source>
        <dbReference type="ARBA" id="ARBA00022670"/>
    </source>
</evidence>
<comment type="similarity">
    <text evidence="6">Belongs to the peptidase M48 family.</text>
</comment>
<evidence type="ECO:0000256" key="3">
    <source>
        <dbReference type="ARBA" id="ARBA00022801"/>
    </source>
</evidence>
<keyword evidence="1 6" id="KW-0645">Protease</keyword>
<evidence type="ECO:0000313" key="8">
    <source>
        <dbReference type="EMBL" id="AVW93210.1"/>
    </source>
</evidence>
<keyword evidence="3 6" id="KW-0378">Hydrolase</keyword>
<keyword evidence="4 6" id="KW-0862">Zinc</keyword>
<protein>
    <recommendedName>
        <fullName evidence="7">Peptidase M48 domain-containing protein</fullName>
    </recommendedName>
</protein>
<evidence type="ECO:0000256" key="5">
    <source>
        <dbReference type="ARBA" id="ARBA00023049"/>
    </source>
</evidence>
<dbReference type="OrthoDB" id="271491at2"/>
<accession>A0A2R4M7L9</accession>
<dbReference type="GO" id="GO:0046872">
    <property type="term" value="F:metal ion binding"/>
    <property type="evidence" value="ECO:0007669"/>
    <property type="project" value="UniProtKB-KW"/>
</dbReference>
<evidence type="ECO:0000259" key="7">
    <source>
        <dbReference type="Pfam" id="PF01435"/>
    </source>
</evidence>
<keyword evidence="2" id="KW-0479">Metal-binding</keyword>
<dbReference type="GO" id="GO:0004222">
    <property type="term" value="F:metalloendopeptidase activity"/>
    <property type="evidence" value="ECO:0007669"/>
    <property type="project" value="InterPro"/>
</dbReference>
<reference evidence="8 9" key="1">
    <citation type="submission" date="2018-03" db="EMBL/GenBank/DDBJ databases">
        <title>The Complete Genome of Celeribacter baekdonensis strain LH4, a Thiosulfate-Oxidizing Alphaproteobacterium Isolated from Gulf of Mexico Continental Slope Sediments.</title>
        <authorList>
            <person name="Flood B.E."/>
            <person name="Bailey J.V."/>
            <person name="Leprich D."/>
        </authorList>
    </citation>
    <scope>NUCLEOTIDE SEQUENCE [LARGE SCALE GENOMIC DNA]</scope>
    <source>
        <strain evidence="8 9">LH4</strain>
    </source>
</reference>
<dbReference type="AlphaFoldDB" id="A0A2R4M7L9"/>
<dbReference type="Proteomes" id="UP000241447">
    <property type="component" value="Chromosome"/>
</dbReference>
<organism evidence="8 9">
    <name type="scientific">Celeribacter baekdonensis</name>
    <dbReference type="NCBI Taxonomy" id="875171"/>
    <lineage>
        <taxon>Bacteria</taxon>
        <taxon>Pseudomonadati</taxon>
        <taxon>Pseudomonadota</taxon>
        <taxon>Alphaproteobacteria</taxon>
        <taxon>Rhodobacterales</taxon>
        <taxon>Roseobacteraceae</taxon>
        <taxon>Celeribacter</taxon>
    </lineage>
</organism>
<dbReference type="KEGG" id="cbak:DA792_20750"/>
<feature type="domain" description="Peptidase M48" evidence="7">
    <location>
        <begin position="101"/>
        <end position="239"/>
    </location>
</feature>
<dbReference type="Gene3D" id="3.30.2010.10">
    <property type="entry name" value="Metalloproteases ('zincins'), catalytic domain"/>
    <property type="match status" value="1"/>
</dbReference>
<evidence type="ECO:0000256" key="2">
    <source>
        <dbReference type="ARBA" id="ARBA00022723"/>
    </source>
</evidence>
<evidence type="ECO:0000313" key="9">
    <source>
        <dbReference type="Proteomes" id="UP000241447"/>
    </source>
</evidence>
<dbReference type="Pfam" id="PF01435">
    <property type="entry name" value="Peptidase_M48"/>
    <property type="match status" value="1"/>
</dbReference>